<sequence>MSKNARSGAPKNSPRQGKPAAGKTTGSKTGADKSASQKPPARKNALTERQTPWGTITFFTVIGLVAAVAIGFAFMQTRSSADGPKIAGLVTKDETNRDHVTTPVKYDTNPPIGGAHDPLWQNCGVYTSALRNENAVHALEHGAVWITYRPDLPTDQVVKLSAKVGATAYTLLSPYPGLDSPIALSAWGKQLKVQSAGDPRVDEFLRAFVRGPQTPEPGAACTGGKATP</sequence>
<evidence type="ECO:0000256" key="2">
    <source>
        <dbReference type="SAM" id="Phobius"/>
    </source>
</evidence>
<dbReference type="Pfam" id="PF11303">
    <property type="entry name" value="DUF3105"/>
    <property type="match status" value="1"/>
</dbReference>
<accession>A0A3M2M2I5</accession>
<comment type="caution">
    <text evidence="3">The sequence shown here is derived from an EMBL/GenBank/DDBJ whole genome shotgun (WGS) entry which is preliminary data.</text>
</comment>
<dbReference type="RefSeq" id="WP_122195713.1">
    <property type="nucleotide sequence ID" value="NZ_JBHSKC010000029.1"/>
</dbReference>
<reference evidence="3 4" key="1">
    <citation type="submission" date="2018-10" db="EMBL/GenBank/DDBJ databases">
        <title>Isolation from soil.</title>
        <authorList>
            <person name="Hu J."/>
        </authorList>
    </citation>
    <scope>NUCLEOTIDE SEQUENCE [LARGE SCALE GENOMIC DNA]</scope>
    <source>
        <strain evidence="3 4">NEAU-Ht49</strain>
    </source>
</reference>
<dbReference type="InterPro" id="IPR021454">
    <property type="entry name" value="DUF3105"/>
</dbReference>
<keyword evidence="4" id="KW-1185">Reference proteome</keyword>
<evidence type="ECO:0000256" key="1">
    <source>
        <dbReference type="SAM" id="MobiDB-lite"/>
    </source>
</evidence>
<gene>
    <name evidence="3" type="ORF">EBO15_18830</name>
</gene>
<dbReference type="EMBL" id="RFFG01000031">
    <property type="protein sequence ID" value="RMI42695.1"/>
    <property type="molecule type" value="Genomic_DNA"/>
</dbReference>
<evidence type="ECO:0000313" key="3">
    <source>
        <dbReference type="EMBL" id="RMI42695.1"/>
    </source>
</evidence>
<feature type="transmembrane region" description="Helical" evidence="2">
    <location>
        <begin position="53"/>
        <end position="75"/>
    </location>
</feature>
<protein>
    <submittedName>
        <fullName evidence="3">DUF3105 domain-containing protein</fullName>
    </submittedName>
</protein>
<proteinExistence type="predicted"/>
<keyword evidence="2" id="KW-0812">Transmembrane</keyword>
<feature type="region of interest" description="Disordered" evidence="1">
    <location>
        <begin position="1"/>
        <end position="49"/>
    </location>
</feature>
<dbReference type="OrthoDB" id="164831at2"/>
<dbReference type="Proteomes" id="UP000282674">
    <property type="component" value="Unassembled WGS sequence"/>
</dbReference>
<keyword evidence="2" id="KW-1133">Transmembrane helix</keyword>
<name>A0A3M2M2I5_9ACTN</name>
<keyword evidence="2" id="KW-0472">Membrane</keyword>
<organism evidence="3 4">
    <name type="scientific">Actinomadura harenae</name>
    <dbReference type="NCBI Taxonomy" id="2483351"/>
    <lineage>
        <taxon>Bacteria</taxon>
        <taxon>Bacillati</taxon>
        <taxon>Actinomycetota</taxon>
        <taxon>Actinomycetes</taxon>
        <taxon>Streptosporangiales</taxon>
        <taxon>Thermomonosporaceae</taxon>
        <taxon>Actinomadura</taxon>
    </lineage>
</organism>
<dbReference type="AlphaFoldDB" id="A0A3M2M2I5"/>
<evidence type="ECO:0000313" key="4">
    <source>
        <dbReference type="Proteomes" id="UP000282674"/>
    </source>
</evidence>